<evidence type="ECO:0000313" key="3">
    <source>
        <dbReference type="Proteomes" id="UP000240739"/>
    </source>
</evidence>
<dbReference type="InterPro" id="IPR045865">
    <property type="entry name" value="ACT-like_dom_sf"/>
</dbReference>
<protein>
    <recommendedName>
        <fullName evidence="1">ACT domain-containing protein</fullName>
    </recommendedName>
</protein>
<feature type="domain" description="ACT" evidence="1">
    <location>
        <begin position="4"/>
        <end position="82"/>
    </location>
</feature>
<dbReference type="SUPFAM" id="SSF55021">
    <property type="entry name" value="ACT-like"/>
    <property type="match status" value="2"/>
</dbReference>
<dbReference type="EMBL" id="PYYB01000001">
    <property type="protein sequence ID" value="PTL59386.1"/>
    <property type="molecule type" value="Genomic_DNA"/>
</dbReference>
<reference evidence="2 3" key="1">
    <citation type="submission" date="2018-03" db="EMBL/GenBank/DDBJ databases">
        <title>Aquarubrobacter algicola gen. nov., sp. nov., a novel actinobacterium isolated from shallow eutrophic lake during the end of cyanobacterial harmful algal blooms.</title>
        <authorList>
            <person name="Chun S.J."/>
        </authorList>
    </citation>
    <scope>NUCLEOTIDE SEQUENCE [LARGE SCALE GENOMIC DNA]</scope>
    <source>
        <strain evidence="2 3">Seoho-28</strain>
    </source>
</reference>
<accession>A0A2T4UJG7</accession>
<dbReference type="RefSeq" id="WP_107567967.1">
    <property type="nucleotide sequence ID" value="NZ_PYYB01000001.1"/>
</dbReference>
<keyword evidence="3" id="KW-1185">Reference proteome</keyword>
<name>A0A2T4UJG7_9ACTN</name>
<dbReference type="Pfam" id="PF13740">
    <property type="entry name" value="ACT_6"/>
    <property type="match status" value="2"/>
</dbReference>
<evidence type="ECO:0000313" key="2">
    <source>
        <dbReference type="EMBL" id="PTL59386.1"/>
    </source>
</evidence>
<comment type="caution">
    <text evidence="2">The sequence shown here is derived from an EMBL/GenBank/DDBJ whole genome shotgun (WGS) entry which is preliminary data.</text>
</comment>
<dbReference type="InterPro" id="IPR050990">
    <property type="entry name" value="UPF0237/GcvR_regulator"/>
</dbReference>
<evidence type="ECO:0000259" key="1">
    <source>
        <dbReference type="PROSITE" id="PS51671"/>
    </source>
</evidence>
<feature type="domain" description="ACT" evidence="1">
    <location>
        <begin position="94"/>
        <end position="176"/>
    </location>
</feature>
<dbReference type="InterPro" id="IPR002912">
    <property type="entry name" value="ACT_dom"/>
</dbReference>
<sequence length="177" mass="18775">MQLAVSAVGRDRPGIVAAVTGVLVAHGADIADAQMGVLSGRFTMMLIVDASDDLDEGVFLGDLLEIGRDLGMDVVSANRIDPLHRVGTPDPTHVVTVSGTDHPGIVHAVAHQLARHGAGITDLQTRRIGDEDEEPLHAMMLEVVLPPDVQPRTLDAALQAIAGERELDIELRPVPED</sequence>
<organism evidence="2 3">
    <name type="scientific">Paraconexibacter algicola</name>
    <dbReference type="NCBI Taxonomy" id="2133960"/>
    <lineage>
        <taxon>Bacteria</taxon>
        <taxon>Bacillati</taxon>
        <taxon>Actinomycetota</taxon>
        <taxon>Thermoleophilia</taxon>
        <taxon>Solirubrobacterales</taxon>
        <taxon>Paraconexibacteraceae</taxon>
        <taxon>Paraconexibacter</taxon>
    </lineage>
</organism>
<dbReference type="Gene3D" id="3.30.70.260">
    <property type="match status" value="2"/>
</dbReference>
<dbReference type="Proteomes" id="UP000240739">
    <property type="component" value="Unassembled WGS sequence"/>
</dbReference>
<proteinExistence type="predicted"/>
<dbReference type="PANTHER" id="PTHR34875:SF6">
    <property type="entry name" value="UPF0237 PROTEIN MJ1558"/>
    <property type="match status" value="1"/>
</dbReference>
<dbReference type="PROSITE" id="PS51671">
    <property type="entry name" value="ACT"/>
    <property type="match status" value="2"/>
</dbReference>
<dbReference type="OrthoDB" id="12860at2"/>
<dbReference type="AlphaFoldDB" id="A0A2T4UJG7"/>
<dbReference type="PANTHER" id="PTHR34875">
    <property type="entry name" value="UPF0237 PROTEIN MJ1558"/>
    <property type="match status" value="1"/>
</dbReference>
<gene>
    <name evidence="2" type="ORF">C7Y72_06830</name>
</gene>